<dbReference type="PROSITE" id="PS50006">
    <property type="entry name" value="FHA_DOMAIN"/>
    <property type="match status" value="1"/>
</dbReference>
<dbReference type="Pfam" id="PF00132">
    <property type="entry name" value="Hexapep"/>
    <property type="match status" value="1"/>
</dbReference>
<dbReference type="Proteomes" id="UP000004931">
    <property type="component" value="Unassembled WGS sequence"/>
</dbReference>
<dbReference type="EMBL" id="AAVT01000001">
    <property type="protein sequence ID" value="EAW33007.1"/>
    <property type="molecule type" value="Genomic_DNA"/>
</dbReference>
<protein>
    <submittedName>
        <fullName evidence="2">Putative acetyltransferase protein</fullName>
    </submittedName>
</protein>
<dbReference type="GO" id="GO:0016740">
    <property type="term" value="F:transferase activity"/>
    <property type="evidence" value="ECO:0007669"/>
    <property type="project" value="UniProtKB-KW"/>
</dbReference>
<dbReference type="SUPFAM" id="SSF51161">
    <property type="entry name" value="Trimeric LpxA-like enzymes"/>
    <property type="match status" value="1"/>
</dbReference>
<proteinExistence type="predicted"/>
<name>A0YA53_9GAMM</name>
<reference evidence="2 3" key="1">
    <citation type="journal article" date="2010" name="J. Bacteriol.">
        <title>Genome sequence of the oligotrophic marine Gammaproteobacterium HTCC2143, isolated from the Oregon Coast.</title>
        <authorList>
            <person name="Oh H.M."/>
            <person name="Kang I."/>
            <person name="Ferriera S."/>
            <person name="Giovannoni S.J."/>
            <person name="Cho J.C."/>
        </authorList>
    </citation>
    <scope>NUCLEOTIDE SEQUENCE [LARGE SCALE GENOMIC DNA]</scope>
    <source>
        <strain evidence="2 3">HTCC2143</strain>
    </source>
</reference>
<keyword evidence="2" id="KW-0808">Transferase</keyword>
<feature type="domain" description="FHA" evidence="1">
    <location>
        <begin position="47"/>
        <end position="106"/>
    </location>
</feature>
<accession>A0YA53</accession>
<keyword evidence="3" id="KW-1185">Reference proteome</keyword>
<dbReference type="CDD" id="cd04645">
    <property type="entry name" value="LbH_gamma_CA_like"/>
    <property type="match status" value="1"/>
</dbReference>
<dbReference type="InterPro" id="IPR047324">
    <property type="entry name" value="LbH_gamma_CA-like"/>
</dbReference>
<dbReference type="eggNOG" id="COG0663">
    <property type="taxonomic scope" value="Bacteria"/>
</dbReference>
<dbReference type="AlphaFoldDB" id="A0YA53"/>
<evidence type="ECO:0000313" key="2">
    <source>
        <dbReference type="EMBL" id="EAW33007.1"/>
    </source>
</evidence>
<dbReference type="InterPro" id="IPR050484">
    <property type="entry name" value="Transf_Hexapept/Carb_Anhydrase"/>
</dbReference>
<gene>
    <name evidence="2" type="ORF">GP2143_17166</name>
</gene>
<evidence type="ECO:0000259" key="1">
    <source>
        <dbReference type="PROSITE" id="PS50006"/>
    </source>
</evidence>
<dbReference type="Gene3D" id="2.160.10.10">
    <property type="entry name" value="Hexapeptide repeat proteins"/>
    <property type="match status" value="1"/>
</dbReference>
<dbReference type="OrthoDB" id="9803036at2"/>
<dbReference type="InterPro" id="IPR000253">
    <property type="entry name" value="FHA_dom"/>
</dbReference>
<dbReference type="STRING" id="247633.GP2143_17166"/>
<dbReference type="InterPro" id="IPR001451">
    <property type="entry name" value="Hexapep"/>
</dbReference>
<dbReference type="InterPro" id="IPR011004">
    <property type="entry name" value="Trimer_LpxA-like_sf"/>
</dbReference>
<comment type="caution">
    <text evidence="2">The sequence shown here is derived from an EMBL/GenBank/DDBJ whole genome shotgun (WGS) entry which is preliminary data.</text>
</comment>
<organism evidence="2 3">
    <name type="scientific">marine gamma proteobacterium HTCC2143</name>
    <dbReference type="NCBI Taxonomy" id="247633"/>
    <lineage>
        <taxon>Bacteria</taxon>
        <taxon>Pseudomonadati</taxon>
        <taxon>Pseudomonadota</taxon>
        <taxon>Gammaproteobacteria</taxon>
        <taxon>Cellvibrionales</taxon>
        <taxon>Spongiibacteraceae</taxon>
        <taxon>BD1-7 clade</taxon>
    </lineage>
</organism>
<dbReference type="PANTHER" id="PTHR13061:SF29">
    <property type="entry name" value="GAMMA CARBONIC ANHYDRASE-LIKE 1, MITOCHONDRIAL-RELATED"/>
    <property type="match status" value="1"/>
</dbReference>
<sequence>MPFTGPDVILDNPTFIHESALLFGKITIGPESTVWPYVVMRAEILEIRIGRRTNIQDFVMIHIGNNSPTIIGDNCSITHHCTIHGARIGDNCLIGINATIMDGVKIGKNCIIAGHTIVKENTVIPDNSIVAGSPGKVIRTMDNSEANKMNADFYYQNGINYSQQIYRM</sequence>
<dbReference type="PANTHER" id="PTHR13061">
    <property type="entry name" value="DYNACTIN SUBUNIT P25"/>
    <property type="match status" value="1"/>
</dbReference>
<evidence type="ECO:0000313" key="3">
    <source>
        <dbReference type="Proteomes" id="UP000004931"/>
    </source>
</evidence>